<dbReference type="PANTHER" id="PTHR21367">
    <property type="entry name" value="ARGININE-TRNA-PROTEIN TRANSFERASE 1"/>
    <property type="match status" value="1"/>
</dbReference>
<dbReference type="InterPro" id="IPR007472">
    <property type="entry name" value="N-end_Aminoacyl_Trfase_C"/>
</dbReference>
<proteinExistence type="predicted"/>
<dbReference type="Pfam" id="PF04376">
    <property type="entry name" value="ATE_N"/>
    <property type="match status" value="1"/>
</dbReference>
<accession>A0A5B9MIU0</accession>
<dbReference type="AlphaFoldDB" id="A0A5B9MIU0"/>
<keyword evidence="2 6" id="KW-0808">Transferase</keyword>
<dbReference type="GO" id="GO:0005737">
    <property type="term" value="C:cytoplasm"/>
    <property type="evidence" value="ECO:0007669"/>
    <property type="project" value="TreeGrafter"/>
</dbReference>
<keyword evidence="3" id="KW-0012">Acyltransferase</keyword>
<keyword evidence="1" id="KW-0963">Cytoplasm</keyword>
<dbReference type="Proteomes" id="UP000321353">
    <property type="component" value="Chromosome"/>
</dbReference>
<evidence type="ECO:0000256" key="1">
    <source>
        <dbReference type="ARBA" id="ARBA00022490"/>
    </source>
</evidence>
<feature type="domain" description="N-end aminoacyl transferase N-terminal" evidence="4">
    <location>
        <begin position="36"/>
        <end position="106"/>
    </location>
</feature>
<feature type="domain" description="N-end rule aminoacyl transferase C-terminal" evidence="5">
    <location>
        <begin position="127"/>
        <end position="247"/>
    </location>
</feature>
<dbReference type="PANTHER" id="PTHR21367:SF1">
    <property type="entry name" value="ARGINYL-TRNA--PROTEIN TRANSFERASE 1"/>
    <property type="match status" value="1"/>
</dbReference>
<dbReference type="PIRSF" id="PIRSF037208">
    <property type="entry name" value="ATE_pro_prd"/>
    <property type="match status" value="1"/>
</dbReference>
<evidence type="ECO:0000256" key="2">
    <source>
        <dbReference type="ARBA" id="ARBA00022679"/>
    </source>
</evidence>
<dbReference type="EMBL" id="CP036264">
    <property type="protein sequence ID" value="QEF99525.1"/>
    <property type="molecule type" value="Genomic_DNA"/>
</dbReference>
<evidence type="ECO:0000313" key="6">
    <source>
        <dbReference type="EMBL" id="QEF99525.1"/>
    </source>
</evidence>
<dbReference type="RefSeq" id="WP_147868909.1">
    <property type="nucleotide sequence ID" value="NZ_CP036264.1"/>
</dbReference>
<dbReference type="InterPro" id="IPR017138">
    <property type="entry name" value="Asp_Glu_LeuTrfase"/>
</dbReference>
<evidence type="ECO:0000259" key="4">
    <source>
        <dbReference type="Pfam" id="PF04376"/>
    </source>
</evidence>
<organism evidence="6 7">
    <name type="scientific">Stieleria maiorica</name>
    <dbReference type="NCBI Taxonomy" id="2795974"/>
    <lineage>
        <taxon>Bacteria</taxon>
        <taxon>Pseudomonadati</taxon>
        <taxon>Planctomycetota</taxon>
        <taxon>Planctomycetia</taxon>
        <taxon>Pirellulales</taxon>
        <taxon>Pirellulaceae</taxon>
        <taxon>Stieleria</taxon>
    </lineage>
</organism>
<dbReference type="GO" id="GO:0004057">
    <property type="term" value="F:arginyl-tRNA--protein transferase activity"/>
    <property type="evidence" value="ECO:0007669"/>
    <property type="project" value="InterPro"/>
</dbReference>
<reference evidence="6 7" key="1">
    <citation type="submission" date="2019-02" db="EMBL/GenBank/DDBJ databases">
        <title>Planctomycetal bacteria perform biofilm scaping via a novel small molecule.</title>
        <authorList>
            <person name="Jeske O."/>
            <person name="Boedeker C."/>
            <person name="Wiegand S."/>
            <person name="Breitling P."/>
            <person name="Kallscheuer N."/>
            <person name="Jogler M."/>
            <person name="Rohde M."/>
            <person name="Petersen J."/>
            <person name="Medema M.H."/>
            <person name="Surup F."/>
            <person name="Jogler C."/>
        </authorList>
    </citation>
    <scope>NUCLEOTIDE SEQUENCE [LARGE SCALE GENOMIC DNA]</scope>
    <source>
        <strain evidence="6 7">Mal15</strain>
    </source>
</reference>
<dbReference type="Pfam" id="PF04377">
    <property type="entry name" value="ATE_C"/>
    <property type="match status" value="1"/>
</dbReference>
<evidence type="ECO:0000313" key="7">
    <source>
        <dbReference type="Proteomes" id="UP000321353"/>
    </source>
</evidence>
<keyword evidence="7" id="KW-1185">Reference proteome</keyword>
<dbReference type="GO" id="GO:0071596">
    <property type="term" value="P:ubiquitin-dependent protein catabolic process via the N-end rule pathway"/>
    <property type="evidence" value="ECO:0007669"/>
    <property type="project" value="InterPro"/>
</dbReference>
<protein>
    <submittedName>
        <fullName evidence="6">Arginyl-tRNA-protein transferase</fullName>
    </submittedName>
</protein>
<sequence>MKYESPSKSSDPLNRIDASEHDFAKKGLVVVYDSLQECPYLDGKVARMPLEYPKRRVSPDDLDRLLRLGYRRAGTMLYRTQCPDCNECIATRVDVRQFRLTRSMKRILNRSDRELEVAWGRVQIDAERLRLFNGHRAARQLSQRGPADLADYHEFLVATCVETAELTFRLGGKLIGISIVDLGRDSLNAVYTHFDPVFGRYCIGTLAVLKQIQWAIETERTYVYLGLFVAENRHLNYKERFRPQQRLLDGVWQTVAEANGPDAD</sequence>
<name>A0A5B9MIU0_9BACT</name>
<dbReference type="InterPro" id="IPR030700">
    <property type="entry name" value="N-end_Aminoacyl_Trfase"/>
</dbReference>
<dbReference type="GO" id="GO:0008914">
    <property type="term" value="F:leucyl-tRNA--protein transferase activity"/>
    <property type="evidence" value="ECO:0007669"/>
    <property type="project" value="InterPro"/>
</dbReference>
<dbReference type="KEGG" id="smam:Mal15_35900"/>
<gene>
    <name evidence="6" type="ORF">Mal15_35900</name>
</gene>
<dbReference type="NCBIfam" id="NF002346">
    <property type="entry name" value="PRK01305.2-3"/>
    <property type="match status" value="1"/>
</dbReference>
<dbReference type="InterPro" id="IPR007471">
    <property type="entry name" value="N-end_Aminoacyl_Trfase_N"/>
</dbReference>
<dbReference type="SUPFAM" id="SSF55729">
    <property type="entry name" value="Acyl-CoA N-acyltransferases (Nat)"/>
    <property type="match status" value="1"/>
</dbReference>
<evidence type="ECO:0000256" key="3">
    <source>
        <dbReference type="ARBA" id="ARBA00023315"/>
    </source>
</evidence>
<dbReference type="InterPro" id="IPR016181">
    <property type="entry name" value="Acyl_CoA_acyltransferase"/>
</dbReference>
<evidence type="ECO:0000259" key="5">
    <source>
        <dbReference type="Pfam" id="PF04377"/>
    </source>
</evidence>